<keyword evidence="12" id="KW-1185">Reference proteome</keyword>
<feature type="compositionally biased region" description="Low complexity" evidence="9">
    <location>
        <begin position="138"/>
        <end position="167"/>
    </location>
</feature>
<comment type="function">
    <text evidence="7">Functions as a component of the DNA-binding general transcription factor complex TFIID. Binding of TFIID to a promoter (with or without TATA element) is the initial step in pre-initiation complex (PIC) formation. TFIID plays a key role in the regulation of gene expression by RNA polymerase II through different activities such as transcription activator interaction, core promoter recognition and selectivity, TFIIA and TFIIB interaction, chromatin modification (histone acetylation by TAF1), facilitation of DNA opening and initiation of transcription.</text>
</comment>
<feature type="region of interest" description="Disordered" evidence="9">
    <location>
        <begin position="487"/>
        <end position="620"/>
    </location>
</feature>
<evidence type="ECO:0000256" key="2">
    <source>
        <dbReference type="ARBA" id="ARBA00006178"/>
    </source>
</evidence>
<dbReference type="GO" id="GO:0006352">
    <property type="term" value="P:DNA-templated transcription initiation"/>
    <property type="evidence" value="ECO:0007669"/>
    <property type="project" value="InterPro"/>
</dbReference>
<feature type="compositionally biased region" description="Polar residues" evidence="9">
    <location>
        <begin position="583"/>
        <end position="597"/>
    </location>
</feature>
<comment type="subcellular location">
    <subcellularLocation>
        <location evidence="1">Nucleus</location>
    </subcellularLocation>
</comment>
<comment type="caution">
    <text evidence="11">The sequence shown here is derived from an EMBL/GenBank/DDBJ whole genome shotgun (WGS) entry which is preliminary data.</text>
</comment>
<evidence type="ECO:0000256" key="6">
    <source>
        <dbReference type="ARBA" id="ARBA00023242"/>
    </source>
</evidence>
<protein>
    <recommendedName>
        <fullName evidence="3">Transcription initiation factor TFIID subunit 4</fullName>
    </recommendedName>
    <alternativeName>
        <fullName evidence="8">TBP-associated factor 4</fullName>
    </alternativeName>
</protein>
<feature type="compositionally biased region" description="Low complexity" evidence="9">
    <location>
        <begin position="598"/>
        <end position="616"/>
    </location>
</feature>
<evidence type="ECO:0000256" key="9">
    <source>
        <dbReference type="SAM" id="MobiDB-lite"/>
    </source>
</evidence>
<evidence type="ECO:0000256" key="3">
    <source>
        <dbReference type="ARBA" id="ARBA00017306"/>
    </source>
</evidence>
<organism evidence="11 12">
    <name type="scientific">Xylaria arbuscula</name>
    <dbReference type="NCBI Taxonomy" id="114810"/>
    <lineage>
        <taxon>Eukaryota</taxon>
        <taxon>Fungi</taxon>
        <taxon>Dikarya</taxon>
        <taxon>Ascomycota</taxon>
        <taxon>Pezizomycotina</taxon>
        <taxon>Sordariomycetes</taxon>
        <taxon>Xylariomycetidae</taxon>
        <taxon>Xylariales</taxon>
        <taxon>Xylariaceae</taxon>
        <taxon>Xylaria</taxon>
    </lineage>
</organism>
<dbReference type="VEuPathDB" id="FungiDB:F4678DRAFT_106240"/>
<evidence type="ECO:0000259" key="10">
    <source>
        <dbReference type="Pfam" id="PF05236"/>
    </source>
</evidence>
<evidence type="ECO:0000256" key="1">
    <source>
        <dbReference type="ARBA" id="ARBA00004123"/>
    </source>
</evidence>
<evidence type="ECO:0000313" key="12">
    <source>
        <dbReference type="Proteomes" id="UP001148614"/>
    </source>
</evidence>
<feature type="compositionally biased region" description="Basic and acidic residues" evidence="9">
    <location>
        <begin position="487"/>
        <end position="497"/>
    </location>
</feature>
<accession>A0A9W8NB43</accession>
<keyword evidence="6" id="KW-0539">Nucleus</keyword>
<evidence type="ECO:0000256" key="8">
    <source>
        <dbReference type="ARBA" id="ARBA00031747"/>
    </source>
</evidence>
<dbReference type="EMBL" id="JANPWZ010001382">
    <property type="protein sequence ID" value="KAJ3566235.1"/>
    <property type="molecule type" value="Genomic_DNA"/>
</dbReference>
<feature type="compositionally biased region" description="Polar residues" evidence="9">
    <location>
        <begin position="90"/>
        <end position="125"/>
    </location>
</feature>
<dbReference type="AlphaFoldDB" id="A0A9W8NB43"/>
<feature type="region of interest" description="Disordered" evidence="9">
    <location>
        <begin position="1"/>
        <end position="214"/>
    </location>
</feature>
<feature type="region of interest" description="Disordered" evidence="9">
    <location>
        <begin position="408"/>
        <end position="475"/>
    </location>
</feature>
<evidence type="ECO:0000256" key="7">
    <source>
        <dbReference type="ARBA" id="ARBA00025346"/>
    </source>
</evidence>
<feature type="compositionally biased region" description="Low complexity" evidence="9">
    <location>
        <begin position="551"/>
        <end position="563"/>
    </location>
</feature>
<evidence type="ECO:0000313" key="11">
    <source>
        <dbReference type="EMBL" id="KAJ3566235.1"/>
    </source>
</evidence>
<name>A0A9W8NB43_9PEZI</name>
<reference evidence="11" key="1">
    <citation type="submission" date="2022-07" db="EMBL/GenBank/DDBJ databases">
        <title>Genome Sequence of Xylaria arbuscula.</title>
        <authorList>
            <person name="Buettner E."/>
        </authorList>
    </citation>
    <scope>NUCLEOTIDE SEQUENCE</scope>
    <source>
        <strain evidence="11">VT107</strain>
    </source>
</reference>
<keyword evidence="4" id="KW-0805">Transcription regulation</keyword>
<dbReference type="Proteomes" id="UP001148614">
    <property type="component" value="Unassembled WGS sequence"/>
</dbReference>
<dbReference type="Pfam" id="PF05236">
    <property type="entry name" value="TAF4"/>
    <property type="match status" value="1"/>
</dbReference>
<comment type="similarity">
    <text evidence="2">Belongs to the TAF4 family.</text>
</comment>
<sequence>MAHPQPSMAARQFSPPQASSPSPNNATTTSGFALPPSKRPKVSPALPHSQPNSPYGNSTPYAHAASPVSGAATPTMTALPSPGLPVNMAGASTATTPAPQGQYNASHQTNGRFTPMAPSQQPSMVQSPIPAPSPIPAQPLHQSFQSPQPVQSPHHTPTATTNHNQPQYSQAQLAPMNASNSMPVTGNMGPPTIHPSSSFQAASDAAKARTAPSKGQVYEMNDMLMGTGIDLDEEAEYMNNLETRTGFSNLPPGGRDSFYGAGPANQPAEPNDGKSQEEYAALRADNIWNEAAHRLAVVRSQEIRQHMLEPGMLHRRMAEVAQKFGLGLNVDLKPDGKSSYMGKFSQPAEFPKPELKMVFQPDSKGTMVNTMGSFIPKEAFLADQIALLSIGTKERLRDMLSDAHKIAENRQKSSHGNIPPEWADAAAPPSPKVNGTSSEGTRTGAESAVSPRTNVLKRPLDDTNGLPTPVSEAPTPNYFIESLVELGKKSQSAEEGRLRKRQKRLEKSAEKNKEGGEVGSRSGSVAPGTPGSIAPDGGDGKSSTKKEGKKAAAAKAAESASGTTVNATLSLFTGGKKKKYSWMNASGGSGANTPRPQGTSGASSGTGGSTAKAGRGPLTRAGVTYLGQFREDSEKGKNIQLRDWVIVLEDRGLDSRSLQIAYDKVDKSDVGDKVATDK</sequence>
<feature type="region of interest" description="Disordered" evidence="9">
    <location>
        <begin position="244"/>
        <end position="276"/>
    </location>
</feature>
<gene>
    <name evidence="11" type="ORF">NPX13_g7215</name>
</gene>
<feature type="compositionally biased region" description="Low complexity" evidence="9">
    <location>
        <begin position="9"/>
        <end position="30"/>
    </location>
</feature>
<feature type="compositionally biased region" description="Polar residues" evidence="9">
    <location>
        <begin position="49"/>
        <end position="60"/>
    </location>
</feature>
<dbReference type="InterPro" id="IPR007900">
    <property type="entry name" value="TAF4_C"/>
</dbReference>
<keyword evidence="5" id="KW-0804">Transcription</keyword>
<evidence type="ECO:0000256" key="5">
    <source>
        <dbReference type="ARBA" id="ARBA00023163"/>
    </source>
</evidence>
<proteinExistence type="inferred from homology"/>
<feature type="compositionally biased region" description="Polar residues" evidence="9">
    <location>
        <begin position="168"/>
        <end position="184"/>
    </location>
</feature>
<feature type="compositionally biased region" description="Basic and acidic residues" evidence="9">
    <location>
        <begin position="505"/>
        <end position="516"/>
    </location>
</feature>
<dbReference type="GO" id="GO:0005669">
    <property type="term" value="C:transcription factor TFIID complex"/>
    <property type="evidence" value="ECO:0007669"/>
    <property type="project" value="InterPro"/>
</dbReference>
<feature type="compositionally biased region" description="Basic and acidic residues" evidence="9">
    <location>
        <begin position="538"/>
        <end position="550"/>
    </location>
</feature>
<feature type="domain" description="Transcription initiation factor TFIID component TAF4 C-terminal" evidence="10">
    <location>
        <begin position="382"/>
        <end position="657"/>
    </location>
</feature>
<evidence type="ECO:0000256" key="4">
    <source>
        <dbReference type="ARBA" id="ARBA00023015"/>
    </source>
</evidence>